<sequence length="160" mass="17602">MIETAQRFLMPATNDDFFAHLGPLLTLIAPTGMTEQDRTEWLRVAADTLSGVPVDLLASSCREARFEVDHPAKVLRFIGSRIKEEWDARRAHLARLERLANDAQRAPATAARALEDNSPLDMPPEEIRALSPALRSMAIGQGWLTQAQIDAADAEQSDAA</sequence>
<dbReference type="OrthoDB" id="7507656at2"/>
<name>A0A1T5ACM8_9SPHN</name>
<proteinExistence type="predicted"/>
<dbReference type="Proteomes" id="UP000190044">
    <property type="component" value="Unassembled WGS sequence"/>
</dbReference>
<evidence type="ECO:0000313" key="1">
    <source>
        <dbReference type="EMBL" id="SKB32666.1"/>
    </source>
</evidence>
<gene>
    <name evidence="1" type="ORF">SAMN06295937_100399</name>
</gene>
<keyword evidence="2" id="KW-1185">Reference proteome</keyword>
<evidence type="ECO:0000313" key="2">
    <source>
        <dbReference type="Proteomes" id="UP000190044"/>
    </source>
</evidence>
<dbReference type="RefSeq" id="WP_079637288.1">
    <property type="nucleotide sequence ID" value="NZ_FUYP01000003.1"/>
</dbReference>
<reference evidence="2" key="1">
    <citation type="submission" date="2017-02" db="EMBL/GenBank/DDBJ databases">
        <authorList>
            <person name="Varghese N."/>
            <person name="Submissions S."/>
        </authorList>
    </citation>
    <scope>NUCLEOTIDE SEQUENCE [LARGE SCALE GENOMIC DNA]</scope>
    <source>
        <strain evidence="2">R11H</strain>
    </source>
</reference>
<protein>
    <submittedName>
        <fullName evidence="1">Uncharacterized protein</fullName>
    </submittedName>
</protein>
<dbReference type="EMBL" id="FUYP01000003">
    <property type="protein sequence ID" value="SKB32666.1"/>
    <property type="molecule type" value="Genomic_DNA"/>
</dbReference>
<dbReference type="AlphaFoldDB" id="A0A1T5ACM8"/>
<accession>A0A1T5ACM8</accession>
<organism evidence="1 2">
    <name type="scientific">Sphingopyxis flava</name>
    <dbReference type="NCBI Taxonomy" id="1507287"/>
    <lineage>
        <taxon>Bacteria</taxon>
        <taxon>Pseudomonadati</taxon>
        <taxon>Pseudomonadota</taxon>
        <taxon>Alphaproteobacteria</taxon>
        <taxon>Sphingomonadales</taxon>
        <taxon>Sphingomonadaceae</taxon>
        <taxon>Sphingopyxis</taxon>
    </lineage>
</organism>